<dbReference type="OrthoDB" id="9802039at2"/>
<gene>
    <name evidence="3" type="ORF">IV01_06250</name>
</gene>
<reference evidence="3 4" key="1">
    <citation type="submission" date="2014-07" db="EMBL/GenBank/DDBJ databases">
        <title>Draft Genome Sequences of Environmental Pseudomonas syringae strains.</title>
        <authorList>
            <person name="Baltrus D.A."/>
            <person name="Berge O."/>
            <person name="Morris C."/>
        </authorList>
    </citation>
    <scope>NUCLEOTIDE SEQUENCE [LARGE SCALE GENOMIC DNA]</scope>
    <source>
        <strain evidence="3 4">GAW0119</strain>
    </source>
</reference>
<dbReference type="PANTHER" id="PTHR30204:SF97">
    <property type="entry name" value="MERR FAMILY REGULATORY PROTEIN"/>
    <property type="match status" value="1"/>
</dbReference>
<dbReference type="Gene3D" id="1.10.1660.10">
    <property type="match status" value="1"/>
</dbReference>
<keyword evidence="1" id="KW-0238">DNA-binding</keyword>
<dbReference type="PANTHER" id="PTHR30204">
    <property type="entry name" value="REDOX-CYCLING DRUG-SENSING TRANSCRIPTIONAL ACTIVATOR SOXR"/>
    <property type="match status" value="1"/>
</dbReference>
<dbReference type="InterPro" id="IPR000551">
    <property type="entry name" value="MerR-type_HTH_dom"/>
</dbReference>
<dbReference type="PATRIC" id="fig|317.175.peg.1306"/>
<dbReference type="InterPro" id="IPR047057">
    <property type="entry name" value="MerR_fam"/>
</dbReference>
<dbReference type="InterPro" id="IPR009061">
    <property type="entry name" value="DNA-bd_dom_put_sf"/>
</dbReference>
<keyword evidence="4" id="KW-1185">Reference proteome</keyword>
<name>A0A085VMX5_PSESX</name>
<dbReference type="PRINTS" id="PR00040">
    <property type="entry name" value="HTHMERR"/>
</dbReference>
<comment type="caution">
    <text evidence="3">The sequence shown here is derived from an EMBL/GenBank/DDBJ whole genome shotgun (WGS) entry which is preliminary data.</text>
</comment>
<organism evidence="3 4">
    <name type="scientific">Pseudomonas syringae</name>
    <dbReference type="NCBI Taxonomy" id="317"/>
    <lineage>
        <taxon>Bacteria</taxon>
        <taxon>Pseudomonadati</taxon>
        <taxon>Pseudomonadota</taxon>
        <taxon>Gammaproteobacteria</taxon>
        <taxon>Pseudomonadales</taxon>
        <taxon>Pseudomonadaceae</taxon>
        <taxon>Pseudomonas</taxon>
    </lineage>
</organism>
<evidence type="ECO:0000256" key="1">
    <source>
        <dbReference type="ARBA" id="ARBA00023125"/>
    </source>
</evidence>
<dbReference type="SMART" id="SM00422">
    <property type="entry name" value="HTH_MERR"/>
    <property type="match status" value="1"/>
</dbReference>
<evidence type="ECO:0000313" key="3">
    <source>
        <dbReference type="EMBL" id="KFE56788.1"/>
    </source>
</evidence>
<feature type="domain" description="HTH merR-type" evidence="2">
    <location>
        <begin position="6"/>
        <end position="71"/>
    </location>
</feature>
<protein>
    <submittedName>
        <fullName evidence="3">MerR family transcriptional regulator</fullName>
    </submittedName>
</protein>
<dbReference type="GO" id="GO:0003677">
    <property type="term" value="F:DNA binding"/>
    <property type="evidence" value="ECO:0007669"/>
    <property type="project" value="UniProtKB-KW"/>
</dbReference>
<dbReference type="CDD" id="cd04781">
    <property type="entry name" value="HTH_MerR-like_sg6"/>
    <property type="match status" value="1"/>
</dbReference>
<evidence type="ECO:0000313" key="4">
    <source>
        <dbReference type="Proteomes" id="UP000028631"/>
    </source>
</evidence>
<dbReference type="EMBL" id="JPQU01000023">
    <property type="protein sequence ID" value="KFE56788.1"/>
    <property type="molecule type" value="Genomic_DNA"/>
</dbReference>
<accession>A0A085VMX5</accession>
<dbReference type="SUPFAM" id="SSF46955">
    <property type="entry name" value="Putative DNA-binding domain"/>
    <property type="match status" value="1"/>
</dbReference>
<dbReference type="Pfam" id="PF13411">
    <property type="entry name" value="MerR_1"/>
    <property type="match status" value="1"/>
</dbReference>
<proteinExistence type="predicted"/>
<dbReference type="PROSITE" id="PS50937">
    <property type="entry name" value="HTH_MERR_2"/>
    <property type="match status" value="1"/>
</dbReference>
<dbReference type="GO" id="GO:0003700">
    <property type="term" value="F:DNA-binding transcription factor activity"/>
    <property type="evidence" value="ECO:0007669"/>
    <property type="project" value="InterPro"/>
</dbReference>
<dbReference type="Proteomes" id="UP000028631">
    <property type="component" value="Unassembled WGS sequence"/>
</dbReference>
<evidence type="ECO:0000259" key="2">
    <source>
        <dbReference type="PROSITE" id="PS50937"/>
    </source>
</evidence>
<dbReference type="RefSeq" id="WP_032627069.1">
    <property type="nucleotide sequence ID" value="NZ_JPQU01000023.1"/>
</dbReference>
<sequence length="146" mass="16079">MKLVDIGALSKTSGLPASTLRYYEEVGLIQPVCRNGLRRQYSEDTIVQLALIGLGKAAGLSLEDIGGMFDQNRNADLARPTLLQRADELDRQILRMTTMSRLLRHVAECHAVSHMNCPRFRKLLRVVCPSVAMTGMQPRGAAGGEE</sequence>
<dbReference type="AlphaFoldDB" id="A0A085VMX5"/>